<feature type="compositionally biased region" description="Low complexity" evidence="1">
    <location>
        <begin position="266"/>
        <end position="279"/>
    </location>
</feature>
<evidence type="ECO:0000256" key="1">
    <source>
        <dbReference type="SAM" id="MobiDB-lite"/>
    </source>
</evidence>
<protein>
    <submittedName>
        <fullName evidence="2">Str. FM013</fullName>
    </submittedName>
</protein>
<feature type="region of interest" description="Disordered" evidence="1">
    <location>
        <begin position="230"/>
        <end position="282"/>
    </location>
</feature>
<accession>A0A0G4NWP9</accession>
<name>A0A0G4NWP9_PENC3</name>
<feature type="region of interest" description="Disordered" evidence="1">
    <location>
        <begin position="352"/>
        <end position="477"/>
    </location>
</feature>
<gene>
    <name evidence="2" type="ORF">PCAMFM013_S002g000403</name>
</gene>
<reference evidence="2 3" key="1">
    <citation type="journal article" date="2014" name="Nat. Commun.">
        <title>Multiple recent horizontal transfers of a large genomic region in cheese making fungi.</title>
        <authorList>
            <person name="Cheeseman K."/>
            <person name="Ropars J."/>
            <person name="Renault P."/>
            <person name="Dupont J."/>
            <person name="Gouzy J."/>
            <person name="Branca A."/>
            <person name="Abraham A.L."/>
            <person name="Ceppi M."/>
            <person name="Conseiller E."/>
            <person name="Debuchy R."/>
            <person name="Malagnac F."/>
            <person name="Goarin A."/>
            <person name="Silar P."/>
            <person name="Lacoste S."/>
            <person name="Sallet E."/>
            <person name="Bensimon A."/>
            <person name="Giraud T."/>
            <person name="Brygoo Y."/>
        </authorList>
    </citation>
    <scope>NUCLEOTIDE SEQUENCE [LARGE SCALE GENOMIC DNA]</scope>
    <source>
        <strain evidence="3">FM 013</strain>
    </source>
</reference>
<evidence type="ECO:0000313" key="3">
    <source>
        <dbReference type="Proteomes" id="UP000053732"/>
    </source>
</evidence>
<feature type="compositionally biased region" description="Polar residues" evidence="1">
    <location>
        <begin position="446"/>
        <end position="455"/>
    </location>
</feature>
<feature type="compositionally biased region" description="Polar residues" evidence="1">
    <location>
        <begin position="468"/>
        <end position="477"/>
    </location>
</feature>
<feature type="compositionally biased region" description="Basic residues" evidence="1">
    <location>
        <begin position="375"/>
        <end position="399"/>
    </location>
</feature>
<dbReference type="AlphaFoldDB" id="A0A0G4NWP9"/>
<evidence type="ECO:0000313" key="2">
    <source>
        <dbReference type="EMBL" id="CRL18533.1"/>
    </source>
</evidence>
<feature type="compositionally biased region" description="Basic residues" evidence="1">
    <location>
        <begin position="247"/>
        <end position="258"/>
    </location>
</feature>
<keyword evidence="3" id="KW-1185">Reference proteome</keyword>
<sequence>MAPSPSRIAAQEGDTYVDSTIIKMQRLIHTMSLCMTEPTIKEFHEALCRKSLQDIAWIHAQIDYPNPFPILSEEPTKSLINPCVEYGGLVHEMQALQSQIGLVNSVVTLPNPLATEINNLPTLTRINLFRGEVDLPLIENIPDALRLARPVELTLSDVTPVRVSELKDIIGWYRRAHFYLEVEAARCKTLLLSRQRDPLKKPDDGVIPHPPSGITEISIHEDDYDKLAAQSPLDGNKKYSQPATTIKQRKRKNRKRKNKEVANGTPSKDSPSSTESSAPVNEFTKNTISPDLLAFPTSPTTYAISAEPGTSAHPNPIRARRSITARERDLLDSLYEMLVECANRTDTRALQKVEAQSSTLGSHGETISGQETAQRRKNNHHSKEARKRRQAIQRRRKRESRLTVTIPSLSPRIVNPELSSPGTSFETRNNTIQEGKRPLSAPPVLSPSQPETITYTGPPFINPWNRPASASGSLPHT</sequence>
<organism evidence="2 3">
    <name type="scientific">Penicillium camemberti (strain FM 013)</name>
    <dbReference type="NCBI Taxonomy" id="1429867"/>
    <lineage>
        <taxon>Eukaryota</taxon>
        <taxon>Fungi</taxon>
        <taxon>Dikarya</taxon>
        <taxon>Ascomycota</taxon>
        <taxon>Pezizomycotina</taxon>
        <taxon>Eurotiomycetes</taxon>
        <taxon>Eurotiomycetidae</taxon>
        <taxon>Eurotiales</taxon>
        <taxon>Aspergillaceae</taxon>
        <taxon>Penicillium</taxon>
    </lineage>
</organism>
<proteinExistence type="predicted"/>
<dbReference type="Proteomes" id="UP000053732">
    <property type="component" value="Unassembled WGS sequence"/>
</dbReference>
<feature type="compositionally biased region" description="Polar residues" evidence="1">
    <location>
        <begin position="354"/>
        <end position="372"/>
    </location>
</feature>
<dbReference type="EMBL" id="HG793135">
    <property type="protein sequence ID" value="CRL18533.1"/>
    <property type="molecule type" value="Genomic_DNA"/>
</dbReference>
<feature type="compositionally biased region" description="Polar residues" evidence="1">
    <location>
        <begin position="417"/>
        <end position="433"/>
    </location>
</feature>